<organism evidence="2 3">
    <name type="scientific">Isoptericola halotolerans</name>
    <dbReference type="NCBI Taxonomy" id="300560"/>
    <lineage>
        <taxon>Bacteria</taxon>
        <taxon>Bacillati</taxon>
        <taxon>Actinomycetota</taxon>
        <taxon>Actinomycetes</taxon>
        <taxon>Micrococcales</taxon>
        <taxon>Promicromonosporaceae</taxon>
        <taxon>Isoptericola</taxon>
    </lineage>
</organism>
<evidence type="ECO:0000313" key="2">
    <source>
        <dbReference type="EMBL" id="PRZ07593.1"/>
    </source>
</evidence>
<reference evidence="2 3" key="1">
    <citation type="submission" date="2018-03" db="EMBL/GenBank/DDBJ databases">
        <title>Comparative analysis of microorganisms from saline springs in Andes Mountain Range, Colombia.</title>
        <authorList>
            <person name="Rubin E."/>
        </authorList>
    </citation>
    <scope>NUCLEOTIDE SEQUENCE [LARGE SCALE GENOMIC DNA]</scope>
    <source>
        <strain evidence="2 3">CG 23</strain>
    </source>
</reference>
<protein>
    <submittedName>
        <fullName evidence="2">Uncharacterized protein</fullName>
    </submittedName>
</protein>
<proteinExistence type="predicted"/>
<comment type="caution">
    <text evidence="2">The sequence shown here is derived from an EMBL/GenBank/DDBJ whole genome shotgun (WGS) entry which is preliminary data.</text>
</comment>
<name>A0ABX5EEL9_9MICO</name>
<keyword evidence="3" id="KW-1185">Reference proteome</keyword>
<feature type="region of interest" description="Disordered" evidence="1">
    <location>
        <begin position="1"/>
        <end position="20"/>
    </location>
</feature>
<dbReference type="Proteomes" id="UP000239895">
    <property type="component" value="Unassembled WGS sequence"/>
</dbReference>
<evidence type="ECO:0000313" key="3">
    <source>
        <dbReference type="Proteomes" id="UP000239895"/>
    </source>
</evidence>
<gene>
    <name evidence="2" type="ORF">BCL65_10431</name>
</gene>
<sequence>MTAPQPGAESPGRHDHRVATAGALCVTARPAGPGRGRQNVGWLS</sequence>
<accession>A0ABX5EEL9</accession>
<evidence type="ECO:0000256" key="1">
    <source>
        <dbReference type="SAM" id="MobiDB-lite"/>
    </source>
</evidence>
<dbReference type="EMBL" id="PVTX01000004">
    <property type="protein sequence ID" value="PRZ07593.1"/>
    <property type="molecule type" value="Genomic_DNA"/>
</dbReference>